<evidence type="ECO:0000313" key="3">
    <source>
        <dbReference type="Proteomes" id="UP000030653"/>
    </source>
</evidence>
<reference evidence="2 3" key="1">
    <citation type="journal article" date="2012" name="Science">
        <title>The Paleozoic origin of enzymatic lignin decomposition reconstructed from 31 fungal genomes.</title>
        <authorList>
            <person name="Floudas D."/>
            <person name="Binder M."/>
            <person name="Riley R."/>
            <person name="Barry K."/>
            <person name="Blanchette R.A."/>
            <person name="Henrissat B."/>
            <person name="Martinez A.T."/>
            <person name="Otillar R."/>
            <person name="Spatafora J.W."/>
            <person name="Yadav J.S."/>
            <person name="Aerts A."/>
            <person name="Benoit I."/>
            <person name="Boyd A."/>
            <person name="Carlson A."/>
            <person name="Copeland A."/>
            <person name="Coutinho P.M."/>
            <person name="de Vries R.P."/>
            <person name="Ferreira P."/>
            <person name="Findley K."/>
            <person name="Foster B."/>
            <person name="Gaskell J."/>
            <person name="Glotzer D."/>
            <person name="Gorecki P."/>
            <person name="Heitman J."/>
            <person name="Hesse C."/>
            <person name="Hori C."/>
            <person name="Igarashi K."/>
            <person name="Jurgens J.A."/>
            <person name="Kallen N."/>
            <person name="Kersten P."/>
            <person name="Kohler A."/>
            <person name="Kuees U."/>
            <person name="Kumar T.K.A."/>
            <person name="Kuo A."/>
            <person name="LaButti K."/>
            <person name="Larrondo L.F."/>
            <person name="Lindquist E."/>
            <person name="Ling A."/>
            <person name="Lombard V."/>
            <person name="Lucas S."/>
            <person name="Lundell T."/>
            <person name="Martin R."/>
            <person name="McLaughlin D.J."/>
            <person name="Morgenstern I."/>
            <person name="Morin E."/>
            <person name="Murat C."/>
            <person name="Nagy L.G."/>
            <person name="Nolan M."/>
            <person name="Ohm R.A."/>
            <person name="Patyshakuliyeva A."/>
            <person name="Rokas A."/>
            <person name="Ruiz-Duenas F.J."/>
            <person name="Sabat G."/>
            <person name="Salamov A."/>
            <person name="Samejima M."/>
            <person name="Schmutz J."/>
            <person name="Slot J.C."/>
            <person name="St John F."/>
            <person name="Stenlid J."/>
            <person name="Sun H."/>
            <person name="Sun S."/>
            <person name="Syed K."/>
            <person name="Tsang A."/>
            <person name="Wiebenga A."/>
            <person name="Young D."/>
            <person name="Pisabarro A."/>
            <person name="Eastwood D.C."/>
            <person name="Martin F."/>
            <person name="Cullen D."/>
            <person name="Grigoriev I.V."/>
            <person name="Hibbett D.S."/>
        </authorList>
    </citation>
    <scope>NUCLEOTIDE SEQUENCE [LARGE SCALE GENOMIC DNA]</scope>
    <source>
        <strain evidence="2 3">DJM-731 SS1</strain>
    </source>
</reference>
<feature type="compositionally biased region" description="Basic and acidic residues" evidence="1">
    <location>
        <begin position="280"/>
        <end position="293"/>
    </location>
</feature>
<protein>
    <submittedName>
        <fullName evidence="2">Uncharacterized protein</fullName>
    </submittedName>
</protein>
<dbReference type="AlphaFoldDB" id="M5GAB6"/>
<dbReference type="Proteomes" id="UP000030653">
    <property type="component" value="Unassembled WGS sequence"/>
</dbReference>
<dbReference type="EMBL" id="JH795856">
    <property type="protein sequence ID" value="EJU05280.1"/>
    <property type="molecule type" value="Genomic_DNA"/>
</dbReference>
<name>M5GAB6_DACPD</name>
<dbReference type="HOGENOM" id="CLU_420921_0_0_1"/>
<organism evidence="2 3">
    <name type="scientific">Dacryopinax primogenitus (strain DJM 731)</name>
    <name type="common">Brown rot fungus</name>
    <dbReference type="NCBI Taxonomy" id="1858805"/>
    <lineage>
        <taxon>Eukaryota</taxon>
        <taxon>Fungi</taxon>
        <taxon>Dikarya</taxon>
        <taxon>Basidiomycota</taxon>
        <taxon>Agaricomycotina</taxon>
        <taxon>Dacrymycetes</taxon>
        <taxon>Dacrymycetales</taxon>
        <taxon>Dacrymycetaceae</taxon>
        <taxon>Dacryopinax</taxon>
    </lineage>
</organism>
<evidence type="ECO:0000256" key="1">
    <source>
        <dbReference type="SAM" id="MobiDB-lite"/>
    </source>
</evidence>
<sequence length="651" mass="72487">MASLPQSFKHCPSCGCWQPEGIPHCTTPGCGVANPAPPTPRRSPRAYPYGSPYPIASPYPGTPYTPPPAWTSPPYPGPPPSWSGSPYANSPALPIYPGRNGDLYECRNCGGQYATRWCGSCGRDLSNDAPYLPGPRPPALRGHVRSSPSPKRNPTPPASWNIENVPAPVLPSPRRRMNTRDLAYGPMPPMRMNASHRSSAWPPAPEPVMPDAVPEIPDSAYYQSRSSPTYRGPGSTPRRELREMPQPPPEPLGNKLKRQRNTVPVPVLEPSGRASPPPVERQHVRGSRRPEHDECFEEALAETNAGIASLEIYPPTVSVPVRYAIPPDSQSFTGSERSGRGTFPRLRSALRGKSPERSNRPKSPVRFAPTEYDQPEDWRACPRRSGRLSRRATASGLTNASAPIVEHDDGWEDAQLDEGEVEHSTSSFNHVPAAYQSSDDWVWTNPAFTLPIVPIKRLRAPFDDILDGDDTHKDHPAGKEALVHPSGGPTPKLQHFVEALCTWIWAKQPSDVPYITKRRLQFLEGTVRNSGITQIYKDDALEEVYQAFGLEYAKSNDEPMLTFKGFLRYVDLWILCEPRFVCLQLRALVRHVGFPPPMTEWQDREWLFDSWMTISQSHPDADTWRRTLHQYMLAGSKVIEGRGDAPLWATA</sequence>
<dbReference type="GeneID" id="63692570"/>
<feature type="compositionally biased region" description="Basic residues" evidence="1">
    <location>
        <begin position="381"/>
        <end position="390"/>
    </location>
</feature>
<feature type="region of interest" description="Disordered" evidence="1">
    <location>
        <begin position="193"/>
        <end position="293"/>
    </location>
</feature>
<gene>
    <name evidence="2" type="ORF">DACRYDRAFT_98101</name>
</gene>
<feature type="region of interest" description="Disordered" evidence="1">
    <location>
        <begin position="132"/>
        <end position="176"/>
    </location>
</feature>
<dbReference type="STRING" id="1858805.M5GAB6"/>
<dbReference type="OrthoDB" id="3358679at2759"/>
<feature type="region of interest" description="Disordered" evidence="1">
    <location>
        <begin position="327"/>
        <end position="395"/>
    </location>
</feature>
<evidence type="ECO:0000313" key="2">
    <source>
        <dbReference type="EMBL" id="EJU05280.1"/>
    </source>
</evidence>
<dbReference type="RefSeq" id="XP_040632174.1">
    <property type="nucleotide sequence ID" value="XM_040777508.1"/>
</dbReference>
<proteinExistence type="predicted"/>
<accession>M5GAB6</accession>
<keyword evidence="3" id="KW-1185">Reference proteome</keyword>